<name>A0A166FUV3_9AGAM</name>
<feature type="transmembrane region" description="Helical" evidence="1">
    <location>
        <begin position="113"/>
        <end position="132"/>
    </location>
</feature>
<feature type="transmembrane region" description="Helical" evidence="1">
    <location>
        <begin position="144"/>
        <end position="164"/>
    </location>
</feature>
<dbReference type="AlphaFoldDB" id="A0A166FUV3"/>
<gene>
    <name evidence="2" type="ORF">SISSUDRAFT_1043307</name>
</gene>
<organism evidence="2 3">
    <name type="scientific">Sistotremastrum suecicum HHB10207 ss-3</name>
    <dbReference type="NCBI Taxonomy" id="1314776"/>
    <lineage>
        <taxon>Eukaryota</taxon>
        <taxon>Fungi</taxon>
        <taxon>Dikarya</taxon>
        <taxon>Basidiomycota</taxon>
        <taxon>Agaricomycotina</taxon>
        <taxon>Agaricomycetes</taxon>
        <taxon>Sistotremastrales</taxon>
        <taxon>Sistotremastraceae</taxon>
        <taxon>Sistotremastrum</taxon>
    </lineage>
</organism>
<protein>
    <submittedName>
        <fullName evidence="2">Uncharacterized protein</fullName>
    </submittedName>
</protein>
<evidence type="ECO:0000313" key="2">
    <source>
        <dbReference type="EMBL" id="KZT41019.1"/>
    </source>
</evidence>
<feature type="transmembrane region" description="Helical" evidence="1">
    <location>
        <begin position="184"/>
        <end position="202"/>
    </location>
</feature>
<reference evidence="2 3" key="1">
    <citation type="journal article" date="2016" name="Mol. Biol. Evol.">
        <title>Comparative Genomics of Early-Diverging Mushroom-Forming Fungi Provides Insights into the Origins of Lignocellulose Decay Capabilities.</title>
        <authorList>
            <person name="Nagy L.G."/>
            <person name="Riley R."/>
            <person name="Tritt A."/>
            <person name="Adam C."/>
            <person name="Daum C."/>
            <person name="Floudas D."/>
            <person name="Sun H."/>
            <person name="Yadav J.S."/>
            <person name="Pangilinan J."/>
            <person name="Larsson K.H."/>
            <person name="Matsuura K."/>
            <person name="Barry K."/>
            <person name="Labutti K."/>
            <person name="Kuo R."/>
            <person name="Ohm R.A."/>
            <person name="Bhattacharya S.S."/>
            <person name="Shirouzu T."/>
            <person name="Yoshinaga Y."/>
            <person name="Martin F.M."/>
            <person name="Grigoriev I.V."/>
            <person name="Hibbett D.S."/>
        </authorList>
    </citation>
    <scope>NUCLEOTIDE SEQUENCE [LARGE SCALE GENOMIC DNA]</scope>
    <source>
        <strain evidence="2 3">HHB10207 ss-3</strain>
    </source>
</reference>
<evidence type="ECO:0000256" key="1">
    <source>
        <dbReference type="SAM" id="Phobius"/>
    </source>
</evidence>
<keyword evidence="1" id="KW-0812">Transmembrane</keyword>
<keyword evidence="3" id="KW-1185">Reference proteome</keyword>
<evidence type="ECO:0000313" key="3">
    <source>
        <dbReference type="Proteomes" id="UP000076798"/>
    </source>
</evidence>
<keyword evidence="1" id="KW-1133">Transmembrane helix</keyword>
<dbReference type="EMBL" id="KV428025">
    <property type="protein sequence ID" value="KZT41019.1"/>
    <property type="molecule type" value="Genomic_DNA"/>
</dbReference>
<sequence length="250" mass="28388">MQFQVPNVSSDICAVQAILKHGFDSAFICALLMLALECWWSLKYGTSNIKMTRLRKNMMILLPYVHFIVFSAVTAILGTTGNKNVTNAYVLVSYSFYCALDNDLISNIQAVEIALLALATFVYEAMTGFLYWKARMNLNINDKWAFSIFVRLSLFTFWQIIGLLETVAGIIRPFNKRHIVRDDILLFILVLTPLMVLLTFSTQRDILMAWRHCLRAKRSSESTLGSSAFETCELTSLHITFRVPDGSESV</sequence>
<dbReference type="OrthoDB" id="3222065at2759"/>
<proteinExistence type="predicted"/>
<keyword evidence="1" id="KW-0472">Membrane</keyword>
<dbReference type="Proteomes" id="UP000076798">
    <property type="component" value="Unassembled WGS sequence"/>
</dbReference>
<accession>A0A166FUV3</accession>
<feature type="transmembrane region" description="Helical" evidence="1">
    <location>
        <begin position="58"/>
        <end position="77"/>
    </location>
</feature>